<accession>A0ABU5C026</accession>
<dbReference type="Proteomes" id="UP001281217">
    <property type="component" value="Unassembled WGS sequence"/>
</dbReference>
<keyword evidence="3" id="KW-1185">Reference proteome</keyword>
<dbReference type="EMBL" id="JAVRDO010000007">
    <property type="protein sequence ID" value="MDX9688172.1"/>
    <property type="molecule type" value="Genomic_DNA"/>
</dbReference>
<organism evidence="2 3">
    <name type="scientific">Halopseudomonas formosensis</name>
    <dbReference type="NCBI Taxonomy" id="1002526"/>
    <lineage>
        <taxon>Bacteria</taxon>
        <taxon>Pseudomonadati</taxon>
        <taxon>Pseudomonadota</taxon>
        <taxon>Gammaproteobacteria</taxon>
        <taxon>Pseudomonadales</taxon>
        <taxon>Pseudomonadaceae</taxon>
        <taxon>Halopseudomonas</taxon>
    </lineage>
</organism>
<dbReference type="InterPro" id="IPR025746">
    <property type="entry name" value="PilX_N_dom"/>
</dbReference>
<sequence length="178" mass="19162">MNSKLLSNYNQRGAALLVSLVILVLVSLMGISALRSSVFSGKVATSVQADAMTFEAAETALGVTFRTLDSMTNQELYTGLANGAVEFCIRHNNPAATGACGNGNFMDERQLLRAQSTSFLAGYTMRDGFAVGQTGTSNIFVDYKINMLAESEMPTLTLENYHLQEALKFGILPTSVIE</sequence>
<proteinExistence type="predicted"/>
<dbReference type="RefSeq" id="WP_320331687.1">
    <property type="nucleotide sequence ID" value="NZ_JAVRDO010000007.1"/>
</dbReference>
<reference evidence="3" key="1">
    <citation type="submission" date="2023-07" db="EMBL/GenBank/DDBJ databases">
        <authorList>
            <person name="de Witt J."/>
        </authorList>
    </citation>
    <scope>NUCLEOTIDE SEQUENCE [LARGE SCALE GENOMIC DNA]</scope>
    <source>
        <strain evidence="3">FZJ</strain>
    </source>
</reference>
<evidence type="ECO:0000313" key="3">
    <source>
        <dbReference type="Proteomes" id="UP001281217"/>
    </source>
</evidence>
<evidence type="ECO:0000259" key="1">
    <source>
        <dbReference type="Pfam" id="PF14341"/>
    </source>
</evidence>
<dbReference type="Pfam" id="PF14341">
    <property type="entry name" value="PilX_N"/>
    <property type="match status" value="1"/>
</dbReference>
<comment type="caution">
    <text evidence="2">The sequence shown here is derived from an EMBL/GenBank/DDBJ whole genome shotgun (WGS) entry which is preliminary data.</text>
</comment>
<gene>
    <name evidence="2" type="ORF">RED13_002619</name>
</gene>
<feature type="domain" description="Type 4 fimbrial biogenesis protein PilX N-terminal" evidence="1">
    <location>
        <begin position="12"/>
        <end position="61"/>
    </location>
</feature>
<name>A0ABU5C026_9GAMM</name>
<protein>
    <recommendedName>
        <fullName evidence="1">Type 4 fimbrial biogenesis protein PilX N-terminal domain-containing protein</fullName>
    </recommendedName>
</protein>
<evidence type="ECO:0000313" key="2">
    <source>
        <dbReference type="EMBL" id="MDX9688172.1"/>
    </source>
</evidence>